<feature type="signal peptide" evidence="1">
    <location>
        <begin position="1"/>
        <end position="33"/>
    </location>
</feature>
<dbReference type="KEGG" id="ska:CP970_03550"/>
<dbReference type="RefSeq" id="WP_055544400.1">
    <property type="nucleotide sequence ID" value="NZ_CP023699.1"/>
</dbReference>
<dbReference type="Proteomes" id="UP000325529">
    <property type="component" value="Chromosome"/>
</dbReference>
<evidence type="ECO:0000313" key="2">
    <source>
        <dbReference type="EMBL" id="QEU90105.1"/>
    </source>
</evidence>
<evidence type="ECO:0000256" key="1">
    <source>
        <dbReference type="SAM" id="SignalP"/>
    </source>
</evidence>
<gene>
    <name evidence="2" type="ORF">CP970_03550</name>
</gene>
<accession>A0A5J6G7Y3</accession>
<name>A0A5J6G7Y3_STRKN</name>
<organism evidence="2 3">
    <name type="scientific">Streptomyces kanamyceticus</name>
    <dbReference type="NCBI Taxonomy" id="1967"/>
    <lineage>
        <taxon>Bacteria</taxon>
        <taxon>Bacillati</taxon>
        <taxon>Actinomycetota</taxon>
        <taxon>Actinomycetes</taxon>
        <taxon>Kitasatosporales</taxon>
        <taxon>Streptomycetaceae</taxon>
        <taxon>Streptomyces</taxon>
    </lineage>
</organism>
<keyword evidence="3" id="KW-1185">Reference proteome</keyword>
<dbReference type="OrthoDB" id="3831300at2"/>
<dbReference type="EMBL" id="CP023699">
    <property type="protein sequence ID" value="QEU90105.1"/>
    <property type="molecule type" value="Genomic_DNA"/>
</dbReference>
<protein>
    <submittedName>
        <fullName evidence="2">Uncharacterized protein</fullName>
    </submittedName>
</protein>
<sequence length="132" mass="14383">MKRGKSLSRAGRIGLSLGTASALVVGFSGLAYADDTTVTLNHGGHKMGYMKHEDEEPDSFKVCDTYANGHGVTGSLYMWLVYPVNKWRKLDEVSDGGAAGCGKFEHDINNNRYQLRIEGHGGTGIELKNFTE</sequence>
<proteinExistence type="predicted"/>
<feature type="chain" id="PRO_5023867220" evidence="1">
    <location>
        <begin position="34"/>
        <end position="132"/>
    </location>
</feature>
<dbReference type="AlphaFoldDB" id="A0A5J6G7Y3"/>
<keyword evidence="1" id="KW-0732">Signal</keyword>
<reference evidence="2 3" key="1">
    <citation type="submission" date="2017-09" db="EMBL/GenBank/DDBJ databases">
        <authorList>
            <person name="Lee N."/>
            <person name="Cho B.-K."/>
        </authorList>
    </citation>
    <scope>NUCLEOTIDE SEQUENCE [LARGE SCALE GENOMIC DNA]</scope>
    <source>
        <strain evidence="2 3">ATCC 12853</strain>
    </source>
</reference>
<evidence type="ECO:0000313" key="3">
    <source>
        <dbReference type="Proteomes" id="UP000325529"/>
    </source>
</evidence>